<proteinExistence type="inferred from homology"/>
<dbReference type="Pfam" id="PF14322">
    <property type="entry name" value="SusD-like_3"/>
    <property type="match status" value="1"/>
</dbReference>
<reference evidence="8 9" key="1">
    <citation type="submission" date="2018-08" db="EMBL/GenBank/DDBJ databases">
        <title>Chitinophaga sp. K20C18050901, a novel bacterium isolated from forest soil.</title>
        <authorList>
            <person name="Wang C."/>
        </authorList>
    </citation>
    <scope>NUCLEOTIDE SEQUENCE [LARGE SCALE GENOMIC DNA]</scope>
    <source>
        <strain evidence="8 9">K20C18050901</strain>
    </source>
</reference>
<evidence type="ECO:0000256" key="1">
    <source>
        <dbReference type="ARBA" id="ARBA00004442"/>
    </source>
</evidence>
<dbReference type="RefSeq" id="WP_116856142.1">
    <property type="nucleotide sequence ID" value="NZ_QTJV01000010.1"/>
</dbReference>
<dbReference type="EMBL" id="QTJV01000010">
    <property type="protein sequence ID" value="RFM32054.1"/>
    <property type="molecule type" value="Genomic_DNA"/>
</dbReference>
<dbReference type="Proteomes" id="UP000261174">
    <property type="component" value="Unassembled WGS sequence"/>
</dbReference>
<keyword evidence="4" id="KW-0472">Membrane</keyword>
<evidence type="ECO:0000259" key="6">
    <source>
        <dbReference type="Pfam" id="PF07980"/>
    </source>
</evidence>
<gene>
    <name evidence="8" type="ORF">DXN04_25035</name>
</gene>
<evidence type="ECO:0000313" key="8">
    <source>
        <dbReference type="EMBL" id="RFM32054.1"/>
    </source>
</evidence>
<dbReference type="PROSITE" id="PS51257">
    <property type="entry name" value="PROKAR_LIPOPROTEIN"/>
    <property type="match status" value="1"/>
</dbReference>
<evidence type="ECO:0000256" key="3">
    <source>
        <dbReference type="ARBA" id="ARBA00022729"/>
    </source>
</evidence>
<dbReference type="Pfam" id="PF07980">
    <property type="entry name" value="SusD_RagB"/>
    <property type="match status" value="1"/>
</dbReference>
<keyword evidence="3" id="KW-0732">Signal</keyword>
<sequence length="463" mass="52164">MKNNRIHHILLSFLPLFVVSCITTSCNKALEVTPKYILNEEKAFRNDSVAALQLAGIYSEFASSGTLSYGIHLDLSFITDDMEPLSYQAVPGSAGYVLYNYQLRPIDAPTNDYWSNFYRYIYYANSIISGVDASTGMSAAYKKQCKGEALAWRAFFYYYLAAFYGPLPYVTDGNYAVTSHFTRTGTDSILNYCMTDLQLADSLVSEDYPTTGRFHFNRAAVNALLARVALTKGDYQEAINAASIVLNDNRYALATLNDMFNASSSETIMQLWNQYNYSSVGQVSNDPGTTYGVTHDSNGSLYNAFDENDARRDRFIKQEDDGTGTLIFVNNKYLNNGYDDSAPAEYLVMFKLDEVLLNRAEAYARLQQNEKALDDANLLRQRAGVDNLPSSLNGQALTDAIIEERRKELCFEWADRWISLKRNKSINTVLGSFKPGIWNEKYMLFPIPLSDIKNSSLIQNQGY</sequence>
<accession>A0A3E1NW23</accession>
<dbReference type="OrthoDB" id="625727at2"/>
<name>A0A3E1NW23_9BACT</name>
<dbReference type="AlphaFoldDB" id="A0A3E1NW23"/>
<dbReference type="InterPro" id="IPR012944">
    <property type="entry name" value="SusD_RagB_dom"/>
</dbReference>
<dbReference type="CDD" id="cd08977">
    <property type="entry name" value="SusD"/>
    <property type="match status" value="1"/>
</dbReference>
<dbReference type="GO" id="GO:0009279">
    <property type="term" value="C:cell outer membrane"/>
    <property type="evidence" value="ECO:0007669"/>
    <property type="project" value="UniProtKB-SubCell"/>
</dbReference>
<evidence type="ECO:0000256" key="4">
    <source>
        <dbReference type="ARBA" id="ARBA00023136"/>
    </source>
</evidence>
<evidence type="ECO:0000259" key="7">
    <source>
        <dbReference type="Pfam" id="PF14322"/>
    </source>
</evidence>
<evidence type="ECO:0000256" key="2">
    <source>
        <dbReference type="ARBA" id="ARBA00006275"/>
    </source>
</evidence>
<keyword evidence="9" id="KW-1185">Reference proteome</keyword>
<comment type="similarity">
    <text evidence="2">Belongs to the SusD family.</text>
</comment>
<dbReference type="SUPFAM" id="SSF48452">
    <property type="entry name" value="TPR-like"/>
    <property type="match status" value="1"/>
</dbReference>
<comment type="subcellular location">
    <subcellularLocation>
        <location evidence="1">Cell outer membrane</location>
    </subcellularLocation>
</comment>
<feature type="domain" description="RagB/SusD" evidence="6">
    <location>
        <begin position="327"/>
        <end position="428"/>
    </location>
</feature>
<keyword evidence="5" id="KW-0998">Cell outer membrane</keyword>
<comment type="caution">
    <text evidence="8">The sequence shown here is derived from an EMBL/GenBank/DDBJ whole genome shotgun (WGS) entry which is preliminary data.</text>
</comment>
<dbReference type="Gene3D" id="1.25.40.390">
    <property type="match status" value="1"/>
</dbReference>
<organism evidence="8 9">
    <name type="scientific">Chitinophaga silvisoli</name>
    <dbReference type="NCBI Taxonomy" id="2291814"/>
    <lineage>
        <taxon>Bacteria</taxon>
        <taxon>Pseudomonadati</taxon>
        <taxon>Bacteroidota</taxon>
        <taxon>Chitinophagia</taxon>
        <taxon>Chitinophagales</taxon>
        <taxon>Chitinophagaceae</taxon>
        <taxon>Chitinophaga</taxon>
    </lineage>
</organism>
<dbReference type="InterPro" id="IPR011990">
    <property type="entry name" value="TPR-like_helical_dom_sf"/>
</dbReference>
<dbReference type="InterPro" id="IPR033985">
    <property type="entry name" value="SusD-like_N"/>
</dbReference>
<evidence type="ECO:0000313" key="9">
    <source>
        <dbReference type="Proteomes" id="UP000261174"/>
    </source>
</evidence>
<feature type="domain" description="SusD-like N-terminal" evidence="7">
    <location>
        <begin position="99"/>
        <end position="230"/>
    </location>
</feature>
<protein>
    <submittedName>
        <fullName evidence="8">RagB/SusD family nutrient uptake outer membrane protein</fullName>
    </submittedName>
</protein>
<evidence type="ECO:0000256" key="5">
    <source>
        <dbReference type="ARBA" id="ARBA00023237"/>
    </source>
</evidence>